<dbReference type="OrthoDB" id="158047at2"/>
<protein>
    <submittedName>
        <fullName evidence="3">Uncharacterized protein</fullName>
    </submittedName>
</protein>
<name>A6GFW8_9BACT</name>
<reference evidence="3 4" key="1">
    <citation type="submission" date="2007-06" db="EMBL/GenBank/DDBJ databases">
        <authorList>
            <person name="Shimkets L."/>
            <person name="Ferriera S."/>
            <person name="Johnson J."/>
            <person name="Kravitz S."/>
            <person name="Beeson K."/>
            <person name="Sutton G."/>
            <person name="Rogers Y.-H."/>
            <person name="Friedman R."/>
            <person name="Frazier M."/>
            <person name="Venter J.C."/>
        </authorList>
    </citation>
    <scope>NUCLEOTIDE SEQUENCE [LARGE SCALE GENOMIC DNA]</scope>
    <source>
        <strain evidence="3 4">SIR-1</strain>
    </source>
</reference>
<organism evidence="3 4">
    <name type="scientific">Plesiocystis pacifica SIR-1</name>
    <dbReference type="NCBI Taxonomy" id="391625"/>
    <lineage>
        <taxon>Bacteria</taxon>
        <taxon>Pseudomonadati</taxon>
        <taxon>Myxococcota</taxon>
        <taxon>Polyangia</taxon>
        <taxon>Nannocystales</taxon>
        <taxon>Nannocystaceae</taxon>
        <taxon>Plesiocystis</taxon>
    </lineage>
</organism>
<feature type="compositionally biased region" description="Acidic residues" evidence="1">
    <location>
        <begin position="29"/>
        <end position="46"/>
    </location>
</feature>
<dbReference type="Pfam" id="PF22503">
    <property type="entry name" value="DUF6992"/>
    <property type="match status" value="1"/>
</dbReference>
<proteinExistence type="predicted"/>
<dbReference type="RefSeq" id="WP_006975608.1">
    <property type="nucleotide sequence ID" value="NZ_ABCS01000099.1"/>
</dbReference>
<keyword evidence="2" id="KW-1133">Transmembrane helix</keyword>
<evidence type="ECO:0000313" key="4">
    <source>
        <dbReference type="Proteomes" id="UP000005801"/>
    </source>
</evidence>
<dbReference type="EMBL" id="ABCS01000099">
    <property type="protein sequence ID" value="EDM75213.1"/>
    <property type="molecule type" value="Genomic_DNA"/>
</dbReference>
<feature type="transmembrane region" description="Helical" evidence="2">
    <location>
        <begin position="188"/>
        <end position="211"/>
    </location>
</feature>
<evidence type="ECO:0000256" key="2">
    <source>
        <dbReference type="SAM" id="Phobius"/>
    </source>
</evidence>
<keyword evidence="2" id="KW-0812">Transmembrane</keyword>
<dbReference type="STRING" id="391625.PPSIR1_26121"/>
<dbReference type="Proteomes" id="UP000005801">
    <property type="component" value="Unassembled WGS sequence"/>
</dbReference>
<dbReference type="InterPro" id="IPR054261">
    <property type="entry name" value="DUF6992"/>
</dbReference>
<comment type="caution">
    <text evidence="3">The sequence shown here is derived from an EMBL/GenBank/DDBJ whole genome shotgun (WGS) entry which is preliminary data.</text>
</comment>
<feature type="transmembrane region" description="Helical" evidence="2">
    <location>
        <begin position="145"/>
        <end position="168"/>
    </location>
</feature>
<gene>
    <name evidence="3" type="ORF">PPSIR1_26121</name>
</gene>
<dbReference type="AlphaFoldDB" id="A6GFW8"/>
<evidence type="ECO:0000313" key="3">
    <source>
        <dbReference type="EMBL" id="EDM75213.1"/>
    </source>
</evidence>
<keyword evidence="4" id="KW-1185">Reference proteome</keyword>
<feature type="region of interest" description="Disordered" evidence="1">
    <location>
        <begin position="20"/>
        <end position="46"/>
    </location>
</feature>
<feature type="transmembrane region" description="Helical" evidence="2">
    <location>
        <begin position="106"/>
        <end position="124"/>
    </location>
</feature>
<evidence type="ECO:0000256" key="1">
    <source>
        <dbReference type="SAM" id="MobiDB-lite"/>
    </source>
</evidence>
<sequence>MSVAASLLSAALSLAPRATVVGPSSVEGTSEEASEGLQEGEGEDAVESEVTGALDGPARRYHQRRTGLGLGGMATLTGWSVANIAGGLAGNFTTTGERRFFHQGNAAWNSVNLALGIVGLVGSSRERREPVNLAVGAERATRAQFVFLVNAGLDVVYMGAGVATWAVASDPGVVAAPLDARLRGYGQALVLQGAFLFVFDVAMAWSHRILLEQARHKRVPKLHFGPTAGPAFGPGRGGLHLGVAGQF</sequence>
<accession>A6GFW8</accession>
<keyword evidence="2" id="KW-0472">Membrane</keyword>